<evidence type="ECO:0000259" key="7">
    <source>
        <dbReference type="PROSITE" id="PS51900"/>
    </source>
</evidence>
<dbReference type="EMBL" id="CP034036">
    <property type="protein sequence ID" value="QCR05773.1"/>
    <property type="molecule type" value="Genomic_DNA"/>
</dbReference>
<dbReference type="InterPro" id="IPR050090">
    <property type="entry name" value="Tyrosine_recombinase_XerCD"/>
</dbReference>
<accession>A0A2U1UVZ6</accession>
<dbReference type="SUPFAM" id="SSF47823">
    <property type="entry name" value="lambda integrase-like, N-terminal domain"/>
    <property type="match status" value="1"/>
</dbReference>
<evidence type="ECO:0000256" key="2">
    <source>
        <dbReference type="ARBA" id="ARBA00022908"/>
    </source>
</evidence>
<name>A0A2U1UVZ6_9GAMM</name>
<evidence type="ECO:0000256" key="4">
    <source>
        <dbReference type="ARBA" id="ARBA00023172"/>
    </source>
</evidence>
<dbReference type="GO" id="GO:0015074">
    <property type="term" value="P:DNA integration"/>
    <property type="evidence" value="ECO:0007669"/>
    <property type="project" value="UniProtKB-KW"/>
</dbReference>
<protein>
    <submittedName>
        <fullName evidence="8">Recombinase</fullName>
    </submittedName>
</protein>
<dbReference type="GO" id="GO:0006310">
    <property type="term" value="P:DNA recombination"/>
    <property type="evidence" value="ECO:0007669"/>
    <property type="project" value="UniProtKB-KW"/>
</dbReference>
<gene>
    <name evidence="8" type="ORF">DDT54_00465</name>
    <name evidence="9" type="ORF">EH206_17250</name>
</gene>
<keyword evidence="11" id="KW-1185">Reference proteome</keyword>
<reference evidence="9 11" key="2">
    <citation type="submission" date="2018-11" db="EMBL/GenBank/DDBJ databases">
        <title>Genome sequences of Brenneria nigrifluens and Brenneria rubrifaciens.</title>
        <authorList>
            <person name="Poret-Peterson A.T."/>
            <person name="McClean A.E."/>
            <person name="Kluepfel D.A."/>
        </authorList>
    </citation>
    <scope>NUCLEOTIDE SEQUENCE [LARGE SCALE GENOMIC DNA]</scope>
    <source>
        <strain evidence="9 11">ATCC 13028</strain>
    </source>
</reference>
<feature type="domain" description="Core-binding (CB)" evidence="7">
    <location>
        <begin position="4"/>
        <end position="97"/>
    </location>
</feature>
<proteinExistence type="predicted"/>
<dbReference type="Pfam" id="PF00589">
    <property type="entry name" value="Phage_integrase"/>
    <property type="match status" value="1"/>
</dbReference>
<dbReference type="RefSeq" id="WP_009114100.1">
    <property type="nucleotide sequence ID" value="NZ_CP034036.1"/>
</dbReference>
<dbReference type="InterPro" id="IPR010998">
    <property type="entry name" value="Integrase_recombinase_N"/>
</dbReference>
<dbReference type="SUPFAM" id="SSF56349">
    <property type="entry name" value="DNA breaking-rejoining enzymes"/>
    <property type="match status" value="1"/>
</dbReference>
<reference evidence="8 10" key="1">
    <citation type="submission" date="2018-04" db="EMBL/GenBank/DDBJ databases">
        <title>Brenneria corticis sp.nov.</title>
        <authorList>
            <person name="Li Y."/>
        </authorList>
    </citation>
    <scope>NUCLEOTIDE SEQUENCE [LARGE SCALE GENOMIC DNA]</scope>
    <source>
        <strain evidence="8 10">LMG 2694</strain>
    </source>
</reference>
<dbReference type="InterPro" id="IPR002104">
    <property type="entry name" value="Integrase_catalytic"/>
</dbReference>
<dbReference type="InterPro" id="IPR011010">
    <property type="entry name" value="DNA_brk_join_enz"/>
</dbReference>
<evidence type="ECO:0000313" key="10">
    <source>
        <dbReference type="Proteomes" id="UP000295985"/>
    </source>
</evidence>
<evidence type="ECO:0000256" key="5">
    <source>
        <dbReference type="PROSITE-ProRule" id="PRU01248"/>
    </source>
</evidence>
<dbReference type="EMBL" id="QDKK01000001">
    <property type="protein sequence ID" value="PWC25843.1"/>
    <property type="molecule type" value="Genomic_DNA"/>
</dbReference>
<dbReference type="Pfam" id="PF02899">
    <property type="entry name" value="Phage_int_SAM_1"/>
    <property type="match status" value="1"/>
</dbReference>
<dbReference type="Proteomes" id="UP000295985">
    <property type="component" value="Unassembled WGS sequence"/>
</dbReference>
<keyword evidence="4" id="KW-0233">DNA recombination</keyword>
<evidence type="ECO:0000313" key="11">
    <source>
        <dbReference type="Proteomes" id="UP000303847"/>
    </source>
</evidence>
<dbReference type="InterPro" id="IPR004107">
    <property type="entry name" value="Integrase_SAM-like_N"/>
</dbReference>
<dbReference type="PROSITE" id="PS51898">
    <property type="entry name" value="TYR_RECOMBINASE"/>
    <property type="match status" value="1"/>
</dbReference>
<keyword evidence="1" id="KW-0159">Chromosome partition</keyword>
<dbReference type="PANTHER" id="PTHR30349">
    <property type="entry name" value="PHAGE INTEGRASE-RELATED"/>
    <property type="match status" value="1"/>
</dbReference>
<evidence type="ECO:0000256" key="1">
    <source>
        <dbReference type="ARBA" id="ARBA00022829"/>
    </source>
</evidence>
<keyword evidence="3 5" id="KW-0238">DNA-binding</keyword>
<keyword evidence="2" id="KW-0229">DNA integration</keyword>
<dbReference type="GO" id="GO:0007059">
    <property type="term" value="P:chromosome segregation"/>
    <property type="evidence" value="ECO:0007669"/>
    <property type="project" value="UniProtKB-KW"/>
</dbReference>
<dbReference type="GO" id="GO:0003677">
    <property type="term" value="F:DNA binding"/>
    <property type="evidence" value="ECO:0007669"/>
    <property type="project" value="UniProtKB-UniRule"/>
</dbReference>
<dbReference type="PANTHER" id="PTHR30349:SF81">
    <property type="entry name" value="TYROSINE RECOMBINASE XERC"/>
    <property type="match status" value="1"/>
</dbReference>
<dbReference type="Proteomes" id="UP000303847">
    <property type="component" value="Chromosome"/>
</dbReference>
<evidence type="ECO:0000313" key="8">
    <source>
        <dbReference type="EMBL" id="PWC25843.1"/>
    </source>
</evidence>
<dbReference type="InterPro" id="IPR044068">
    <property type="entry name" value="CB"/>
</dbReference>
<evidence type="ECO:0000259" key="6">
    <source>
        <dbReference type="PROSITE" id="PS51898"/>
    </source>
</evidence>
<dbReference type="Gene3D" id="1.10.150.130">
    <property type="match status" value="1"/>
</dbReference>
<dbReference type="Gene3D" id="1.10.443.10">
    <property type="entry name" value="Intergrase catalytic core"/>
    <property type="match status" value="1"/>
</dbReference>
<organism evidence="8 10">
    <name type="scientific">Brenneria nigrifluens DSM 30175 = ATCC 13028</name>
    <dbReference type="NCBI Taxonomy" id="1121120"/>
    <lineage>
        <taxon>Bacteria</taxon>
        <taxon>Pseudomonadati</taxon>
        <taxon>Pseudomonadota</taxon>
        <taxon>Gammaproteobacteria</taxon>
        <taxon>Enterobacterales</taxon>
        <taxon>Pectobacteriaceae</taxon>
        <taxon>Brenneria</taxon>
    </lineage>
</organism>
<dbReference type="OrthoDB" id="9801717at2"/>
<dbReference type="PROSITE" id="PS51900">
    <property type="entry name" value="CB"/>
    <property type="match status" value="1"/>
</dbReference>
<evidence type="ECO:0000313" key="9">
    <source>
        <dbReference type="EMBL" id="QCR05773.1"/>
    </source>
</evidence>
<dbReference type="InterPro" id="IPR013762">
    <property type="entry name" value="Integrase-like_cat_sf"/>
</dbReference>
<sequence length="337" mass="37906">MKQQNLPAVIHRYFLEYLPRHKGLQASTIRSYRDSLRLFLIFAADAGRLGVSKLELEHLDYPVVLAFLNAMEVERGNAISTRNQRLTALHVFYEYLGRTVPEMLPASARVAAIPMKRCPRPEMAFLKRDEVEAMFACIPAGHRLSARDRALLMLLYNTGARVSEIAQLKLGQLDLQSPARVRLLGKGAKWRTCPLWSQTARALQILLSERGTNLSPEMPVFIGATQAPMTRFGIYKRIRHYGGLWAAASNNAIYSIRVTPHVFRHTTAVHLLEAGVEVNVIRGWLGHVNLETTNRYAEITLHMKAEALKLCDPVASSVPRKSAWQDDAAMLAWLSSL</sequence>
<evidence type="ECO:0000256" key="3">
    <source>
        <dbReference type="ARBA" id="ARBA00023125"/>
    </source>
</evidence>
<dbReference type="AlphaFoldDB" id="A0A2U1UVZ6"/>
<feature type="domain" description="Tyr recombinase" evidence="6">
    <location>
        <begin position="121"/>
        <end position="309"/>
    </location>
</feature>